<proteinExistence type="predicted"/>
<evidence type="ECO:0000313" key="1">
    <source>
        <dbReference type="EMBL" id="CAE2261361.1"/>
    </source>
</evidence>
<dbReference type="AlphaFoldDB" id="A0A7S4JET8"/>
<name>A0A7S4JET8_9STRA</name>
<dbReference type="EMBL" id="HBKQ01039086">
    <property type="protein sequence ID" value="CAE2261361.1"/>
    <property type="molecule type" value="Transcribed_RNA"/>
</dbReference>
<organism evidence="1">
    <name type="scientific">Odontella aurita</name>
    <dbReference type="NCBI Taxonomy" id="265563"/>
    <lineage>
        <taxon>Eukaryota</taxon>
        <taxon>Sar</taxon>
        <taxon>Stramenopiles</taxon>
        <taxon>Ochrophyta</taxon>
        <taxon>Bacillariophyta</taxon>
        <taxon>Mediophyceae</taxon>
        <taxon>Biddulphiophycidae</taxon>
        <taxon>Eupodiscales</taxon>
        <taxon>Odontellaceae</taxon>
        <taxon>Odontella</taxon>
    </lineage>
</organism>
<protein>
    <submittedName>
        <fullName evidence="1">Uncharacterized protein</fullName>
    </submittedName>
</protein>
<accession>A0A7S4JET8</accession>
<reference evidence="1" key="1">
    <citation type="submission" date="2021-01" db="EMBL/GenBank/DDBJ databases">
        <authorList>
            <person name="Corre E."/>
            <person name="Pelletier E."/>
            <person name="Niang G."/>
            <person name="Scheremetjew M."/>
            <person name="Finn R."/>
            <person name="Kale V."/>
            <person name="Holt S."/>
            <person name="Cochrane G."/>
            <person name="Meng A."/>
            <person name="Brown T."/>
            <person name="Cohen L."/>
        </authorList>
    </citation>
    <scope>NUCLEOTIDE SEQUENCE</scope>
    <source>
        <strain evidence="1">Isolate 1302-5</strain>
    </source>
</reference>
<sequence>MYDWSIPRGFRCEKGSRCFINKISTADYAALFPSRPPLVDAPQYRWALLSRPSPKGSGHDCRRCLYNDSALELQQVVLPGFTLEHGFACSFANLFHNPASMAVTYEPRLFDTILPTVRDPNTLVLAVHLRTGRADYIAKQKEKMMQGSDDKTVTLKARSSEDFISRAQALLRCVEKIERQYLTENSGQESFPQVVWTVMTDLPSLKDWVVRQYSSPTRAFSGVRRAFVVTGSSGAHTKATQSVGG</sequence>
<gene>
    <name evidence="1" type="ORF">OAUR00152_LOCUS27012</name>
</gene>